<evidence type="ECO:0000259" key="11">
    <source>
        <dbReference type="PROSITE" id="PS50880"/>
    </source>
</evidence>
<dbReference type="CDD" id="cd03366">
    <property type="entry name" value="TOPRIM_TopoIIA_GyrB"/>
    <property type="match status" value="1"/>
</dbReference>
<keyword evidence="5 10" id="KW-0067">ATP-binding</keyword>
<dbReference type="Pfam" id="PF00986">
    <property type="entry name" value="DNA_gyraseB_C"/>
    <property type="match status" value="1"/>
</dbReference>
<dbReference type="CDD" id="cd00822">
    <property type="entry name" value="TopoII_Trans_DNA_gyrase"/>
    <property type="match status" value="1"/>
</dbReference>
<dbReference type="Gene3D" id="3.30.565.10">
    <property type="entry name" value="Histidine kinase-like ATPase, C-terminal domain"/>
    <property type="match status" value="1"/>
</dbReference>
<keyword evidence="13" id="KW-1185">Reference proteome</keyword>
<comment type="subunit">
    <text evidence="10">Heterotetramer, composed of two GyrA and two GyrB chains. In the heterotetramer, GyrA contains the active site tyrosine that forms a transient covalent intermediate with DNA, while GyrB binds cofactors and catalyzes ATP hydrolysis.</text>
</comment>
<reference evidence="12 13" key="1">
    <citation type="submission" date="2023-01" db="EMBL/GenBank/DDBJ databases">
        <title>Genomes from the Australian National Cyanobacteria Reference Collection.</title>
        <authorList>
            <person name="Willis A."/>
            <person name="Lee E.M.F."/>
        </authorList>
    </citation>
    <scope>NUCLEOTIDE SEQUENCE [LARGE SCALE GENOMIC DNA]</scope>
    <source>
        <strain evidence="12 13">CS-537/01</strain>
    </source>
</reference>
<dbReference type="PRINTS" id="PR00418">
    <property type="entry name" value="TPI2FAMILY"/>
</dbReference>
<gene>
    <name evidence="10 12" type="primary">gyrB</name>
    <name evidence="12" type="ORF">PN492_17340</name>
</gene>
<evidence type="ECO:0000256" key="5">
    <source>
        <dbReference type="ARBA" id="ARBA00022840"/>
    </source>
</evidence>
<dbReference type="CDD" id="cd16928">
    <property type="entry name" value="HATPase_GyrB-like"/>
    <property type="match status" value="1"/>
</dbReference>
<dbReference type="RefSeq" id="WP_271792213.1">
    <property type="nucleotide sequence ID" value="NZ_JAQMTU010000110.1"/>
</dbReference>
<sequence length="645" mass="72131">MTSSYSADQIQVLEGLEAVRKRPGMYIGTTGPRGLHHLVYEVVDNSVDEALAGYCTHVEVDINADGSVTVTDDGRGIPTDIHPKTGKSALETVLTVLHAGGKFGGGGYKVSGGLHGVGISVVNALSEFVEVTVWRDHKIHTQRYERSFPVTELVAKPYKEDRTGTSITFKPDTQIFTTSIEFDYITLSGRLRELAYLNAGVKITFTDHRLEIIKSDTPKIETYEYRGGIKEYIAYMNRDKQPLHEEIIYVQGERNNVQVEVSLQWCTDAYTDNVLGFANNIRTIDGGTHLEGLKAVLTRTLNATARKRNKIKENESNLSGEHVREGLTAVISVKVPDPEFEGQTKTKLGNTEVRGIVDSFVGEVLTEYLDFHPAIADAILDKAIQAFKAAEAARHARELVRRKSVLESSPLPGKLADCSSRDPAESEIYIVEGDSAGGSAKQGRDRRTQAILPLRGKILNIEKTDDAKIYKNNEIQALITALGLGVKGEEFNPSQLRYHHVVLMTDADVDGAHIRTLLLTFFYRYQRALIEQGFIYIACPPLYKVERGKNYQYCYSERELQQHLSTLPSNANYTIQRFKGLGEMMPEQLWTTTMNPETRTLKRVEIEDAAEADRIFTILMGDRVAPRREFIETYGSKLNMTDLDI</sequence>
<dbReference type="Pfam" id="PF02518">
    <property type="entry name" value="HATPase_c"/>
    <property type="match status" value="1"/>
</dbReference>
<dbReference type="Gene3D" id="3.40.50.670">
    <property type="match status" value="1"/>
</dbReference>
<keyword evidence="4 10" id="KW-0547">Nucleotide-binding</keyword>
<dbReference type="PROSITE" id="PS50880">
    <property type="entry name" value="TOPRIM"/>
    <property type="match status" value="1"/>
</dbReference>
<evidence type="ECO:0000313" key="12">
    <source>
        <dbReference type="EMBL" id="MDB9488289.1"/>
    </source>
</evidence>
<dbReference type="InterPro" id="IPR003594">
    <property type="entry name" value="HATPase_dom"/>
</dbReference>
<feature type="binding site" evidence="10">
    <location>
        <position position="506"/>
    </location>
    <ligand>
        <name>Mg(2+)</name>
        <dbReference type="ChEBI" id="CHEBI:18420"/>
        <label>2</label>
    </ligand>
</feature>
<keyword evidence="7 10" id="KW-0799">Topoisomerase</keyword>
<dbReference type="EC" id="5.6.2.2" evidence="10"/>
<evidence type="ECO:0000313" key="13">
    <source>
        <dbReference type="Proteomes" id="UP001212123"/>
    </source>
</evidence>
<evidence type="ECO:0000256" key="3">
    <source>
        <dbReference type="ARBA" id="ARBA00022723"/>
    </source>
</evidence>
<name>A0ABT5A8K6_9CYAN</name>
<feature type="site" description="Interaction with DNA" evidence="10">
    <location>
        <position position="460"/>
    </location>
</feature>
<comment type="catalytic activity">
    <reaction evidence="1 10">
        <text>ATP-dependent breakage, passage and rejoining of double-stranded DNA.</text>
        <dbReference type="EC" id="5.6.2.2"/>
    </reaction>
</comment>
<dbReference type="InterPro" id="IPR011557">
    <property type="entry name" value="GyrB"/>
</dbReference>
<dbReference type="SMART" id="SM00433">
    <property type="entry name" value="TOP2c"/>
    <property type="match status" value="1"/>
</dbReference>
<keyword evidence="6 10" id="KW-0460">Magnesium</keyword>
<keyword evidence="9 10" id="KW-0413">Isomerase</keyword>
<dbReference type="Proteomes" id="UP001212123">
    <property type="component" value="Unassembled WGS sequence"/>
</dbReference>
<keyword evidence="8" id="KW-0238">DNA-binding</keyword>
<dbReference type="SUPFAM" id="SSF56719">
    <property type="entry name" value="Type II DNA topoisomerase"/>
    <property type="match status" value="1"/>
</dbReference>
<dbReference type="PANTHER" id="PTHR45866">
    <property type="entry name" value="DNA GYRASE/TOPOISOMERASE SUBUNIT B"/>
    <property type="match status" value="1"/>
</dbReference>
<dbReference type="InterPro" id="IPR006171">
    <property type="entry name" value="TOPRIM_dom"/>
</dbReference>
<evidence type="ECO:0000256" key="7">
    <source>
        <dbReference type="ARBA" id="ARBA00023029"/>
    </source>
</evidence>
<feature type="binding site" evidence="10">
    <location>
        <position position="508"/>
    </location>
    <ligand>
        <name>Mg(2+)</name>
        <dbReference type="ChEBI" id="CHEBI:18420"/>
        <label>2</label>
    </ligand>
</feature>
<dbReference type="InterPro" id="IPR001241">
    <property type="entry name" value="Topo_IIA"/>
</dbReference>
<dbReference type="Pfam" id="PF01751">
    <property type="entry name" value="Toprim"/>
    <property type="match status" value="1"/>
</dbReference>
<dbReference type="InterPro" id="IPR020568">
    <property type="entry name" value="Ribosomal_Su5_D2-typ_SF"/>
</dbReference>
<feature type="domain" description="Toprim" evidence="11">
    <location>
        <begin position="426"/>
        <end position="541"/>
    </location>
</feature>
<evidence type="ECO:0000256" key="9">
    <source>
        <dbReference type="ARBA" id="ARBA00023235"/>
    </source>
</evidence>
<dbReference type="SUPFAM" id="SSF54211">
    <property type="entry name" value="Ribosomal protein S5 domain 2-like"/>
    <property type="match status" value="1"/>
</dbReference>
<dbReference type="InterPro" id="IPR000565">
    <property type="entry name" value="Topo_IIA_B"/>
</dbReference>
<dbReference type="InterPro" id="IPR002288">
    <property type="entry name" value="DNA_gyrase_B_C"/>
</dbReference>
<dbReference type="PANTHER" id="PTHR45866:SF1">
    <property type="entry name" value="DNA GYRASE SUBUNIT B, MITOCHONDRIAL"/>
    <property type="match status" value="1"/>
</dbReference>
<evidence type="ECO:0000256" key="1">
    <source>
        <dbReference type="ARBA" id="ARBA00000185"/>
    </source>
</evidence>
<dbReference type="PRINTS" id="PR01159">
    <property type="entry name" value="DNAGYRASEB"/>
</dbReference>
<feature type="site" description="Interaction with DNA" evidence="10">
    <location>
        <position position="457"/>
    </location>
</feature>
<comment type="function">
    <text evidence="10">A type II topoisomerase that negatively supercoils closed circular double-stranded (ds) DNA in an ATP-dependent manner to modulate DNA topology and maintain chromosomes in an underwound state. Negative supercoiling favors strand separation, and DNA replication, transcription, recombination and repair, all of which involve strand separation. Also able to catalyze the interconversion of other topological isomers of dsDNA rings, including catenanes and knotted rings. Type II topoisomerases break and join 2 DNA strands simultaneously in an ATP-dependent manner.</text>
</comment>
<dbReference type="EMBL" id="JAQMTU010000110">
    <property type="protein sequence ID" value="MDB9488289.1"/>
    <property type="molecule type" value="Genomic_DNA"/>
</dbReference>
<dbReference type="Pfam" id="PF00204">
    <property type="entry name" value="DNA_gyraseB"/>
    <property type="match status" value="1"/>
</dbReference>
<accession>A0ABT5A8K6</accession>
<dbReference type="Gene3D" id="3.30.230.10">
    <property type="match status" value="1"/>
</dbReference>
<dbReference type="PROSITE" id="PS00177">
    <property type="entry name" value="TOPOISOMERASE_II"/>
    <property type="match status" value="1"/>
</dbReference>
<protein>
    <recommendedName>
        <fullName evidence="10">DNA gyrase subunit B</fullName>
        <ecNumber evidence="10">5.6.2.2</ecNumber>
    </recommendedName>
</protein>
<keyword evidence="3 10" id="KW-0479">Metal-binding</keyword>
<evidence type="ECO:0000256" key="2">
    <source>
        <dbReference type="ARBA" id="ARBA00010708"/>
    </source>
</evidence>
<feature type="binding site" evidence="10">
    <location>
        <position position="432"/>
    </location>
    <ligand>
        <name>Mg(2+)</name>
        <dbReference type="ChEBI" id="CHEBI:18420"/>
        <label>1</label>
        <note>catalytic</note>
    </ligand>
</feature>
<comment type="caution">
    <text evidence="12">The sequence shown here is derived from an EMBL/GenBank/DDBJ whole genome shotgun (WGS) entry which is preliminary data.</text>
</comment>
<evidence type="ECO:0000256" key="6">
    <source>
        <dbReference type="ARBA" id="ARBA00022842"/>
    </source>
</evidence>
<keyword evidence="10" id="KW-0963">Cytoplasm</keyword>
<organism evidence="12 13">
    <name type="scientific">Dolichospermum circinale CS-537/01</name>
    <dbReference type="NCBI Taxonomy" id="3021739"/>
    <lineage>
        <taxon>Bacteria</taxon>
        <taxon>Bacillati</taxon>
        <taxon>Cyanobacteriota</taxon>
        <taxon>Cyanophyceae</taxon>
        <taxon>Nostocales</taxon>
        <taxon>Aphanizomenonaceae</taxon>
        <taxon>Dolichospermum</taxon>
        <taxon>Dolichospermum circinale</taxon>
    </lineage>
</organism>
<dbReference type="InterPro" id="IPR013759">
    <property type="entry name" value="Topo_IIA_B_C"/>
</dbReference>
<dbReference type="NCBIfam" id="NF011501">
    <property type="entry name" value="PRK14939.1"/>
    <property type="match status" value="1"/>
</dbReference>
<dbReference type="InterPro" id="IPR036890">
    <property type="entry name" value="HATPase_C_sf"/>
</dbReference>
<dbReference type="InterPro" id="IPR013506">
    <property type="entry name" value="Topo_IIA_bsu_dom2"/>
</dbReference>
<dbReference type="InterPro" id="IPR013760">
    <property type="entry name" value="Topo_IIA-like_dom_sf"/>
</dbReference>
<dbReference type="NCBIfam" id="TIGR01059">
    <property type="entry name" value="gyrB"/>
    <property type="match status" value="1"/>
</dbReference>
<dbReference type="HAMAP" id="MF_01898">
    <property type="entry name" value="GyrB"/>
    <property type="match status" value="1"/>
</dbReference>
<dbReference type="SUPFAM" id="SSF55874">
    <property type="entry name" value="ATPase domain of HSP90 chaperone/DNA topoisomerase II/histidine kinase"/>
    <property type="match status" value="1"/>
</dbReference>
<comment type="similarity">
    <text evidence="2 10">Belongs to the type II topoisomerase GyrB family.</text>
</comment>
<comment type="cofactor">
    <cofactor evidence="10">
        <name>Mg(2+)</name>
        <dbReference type="ChEBI" id="CHEBI:18420"/>
    </cofactor>
    <cofactor evidence="10">
        <name>Mn(2+)</name>
        <dbReference type="ChEBI" id="CHEBI:29035"/>
    </cofactor>
    <cofactor evidence="10">
        <name>Ca(2+)</name>
        <dbReference type="ChEBI" id="CHEBI:29108"/>
    </cofactor>
    <text evidence="10">Binds two Mg(2+) per subunit. The magnesium ions form salt bridges with both the protein and the DNA. Can also accept other divalent metal cations, such as Mn(2+) or Ca(2+).</text>
</comment>
<dbReference type="InterPro" id="IPR014721">
    <property type="entry name" value="Ribsml_uS5_D2-typ_fold_subgr"/>
</dbReference>
<comment type="miscellaneous">
    <text evidence="10">Few gyrases are as efficient as E.coli at forming negative supercoils. Not all organisms have 2 type II topoisomerases; in organisms with a single type II topoisomerase this enzyme also has to decatenate newly replicated chromosomes.</text>
</comment>
<proteinExistence type="inferred from homology"/>
<dbReference type="NCBIfam" id="NF004189">
    <property type="entry name" value="PRK05644.1"/>
    <property type="match status" value="1"/>
</dbReference>
<dbReference type="InterPro" id="IPR034160">
    <property type="entry name" value="TOPRIM_GyrB"/>
</dbReference>
<dbReference type="InterPro" id="IPR018522">
    <property type="entry name" value="TopoIIA_CS"/>
</dbReference>
<feature type="binding site" evidence="10">
    <location>
        <position position="506"/>
    </location>
    <ligand>
        <name>Mg(2+)</name>
        <dbReference type="ChEBI" id="CHEBI:18420"/>
        <label>1</label>
        <note>catalytic</note>
    </ligand>
</feature>
<dbReference type="GO" id="GO:0003918">
    <property type="term" value="F:DNA topoisomerase type II (double strand cut, ATP-hydrolyzing) activity"/>
    <property type="evidence" value="ECO:0007669"/>
    <property type="project" value="UniProtKB-EC"/>
</dbReference>
<dbReference type="SMART" id="SM00387">
    <property type="entry name" value="HATPase_c"/>
    <property type="match status" value="1"/>
</dbReference>
<comment type="subcellular location">
    <subcellularLocation>
        <location evidence="10">Cytoplasm</location>
    </subcellularLocation>
</comment>
<evidence type="ECO:0000256" key="10">
    <source>
        <dbReference type="HAMAP-Rule" id="MF_01898"/>
    </source>
</evidence>
<evidence type="ECO:0000256" key="4">
    <source>
        <dbReference type="ARBA" id="ARBA00022741"/>
    </source>
</evidence>
<evidence type="ECO:0000256" key="8">
    <source>
        <dbReference type="ARBA" id="ARBA00023125"/>
    </source>
</evidence>